<protein>
    <submittedName>
        <fullName evidence="1">F-box/LRR-repeat protein</fullName>
    </submittedName>
</protein>
<organism evidence="1 2">
    <name type="scientific">Caenorhabditis elegans</name>
    <dbReference type="NCBI Taxonomy" id="6239"/>
    <lineage>
        <taxon>Eukaryota</taxon>
        <taxon>Metazoa</taxon>
        <taxon>Ecdysozoa</taxon>
        <taxon>Nematoda</taxon>
        <taxon>Chromadorea</taxon>
        <taxon>Rhabditida</taxon>
        <taxon>Rhabditina</taxon>
        <taxon>Rhabditomorpha</taxon>
        <taxon>Rhabditoidea</taxon>
        <taxon>Rhabditidae</taxon>
        <taxon>Peloderinae</taxon>
        <taxon>Caenorhabditis</taxon>
    </lineage>
</organism>
<dbReference type="InParanoid" id="Q9XUU1"/>
<dbReference type="EMBL" id="BX284601">
    <property type="protein sequence ID" value="CAB04577.3"/>
    <property type="molecule type" value="Genomic_DNA"/>
</dbReference>
<dbReference type="AGR" id="WB:WBGene00010580"/>
<evidence type="ECO:0000313" key="3">
    <source>
        <dbReference type="WormBase" id="K05C4.3"/>
    </source>
</evidence>
<dbReference type="AlphaFoldDB" id="Q9XUU1"/>
<dbReference type="PANTHER" id="PTHR12904:SF28">
    <property type="entry name" value="ATP SYNTHASE SUBUNIT ALPHA-RELATED"/>
    <property type="match status" value="1"/>
</dbReference>
<dbReference type="Gene3D" id="3.80.10.10">
    <property type="entry name" value="Ribonuclease Inhibitor"/>
    <property type="match status" value="1"/>
</dbReference>
<evidence type="ECO:0000313" key="2">
    <source>
        <dbReference type="Proteomes" id="UP000001940"/>
    </source>
</evidence>
<dbReference type="OrthoDB" id="10035376at2759"/>
<gene>
    <name evidence="1" type="ORF">CELE_K05C4.3</name>
    <name evidence="1 3" type="ORF">K05C4.3</name>
</gene>
<dbReference type="Proteomes" id="UP000001940">
    <property type="component" value="Chromosome I"/>
</dbReference>
<dbReference type="PANTHER" id="PTHR12904">
    <property type="match status" value="1"/>
</dbReference>
<dbReference type="WormBase" id="K05C4.3">
    <property type="protein sequence ID" value="CE53729"/>
    <property type="gene ID" value="WBGene00010580"/>
</dbReference>
<dbReference type="STRING" id="6239.K05C4.3.1"/>
<dbReference type="Bgee" id="WBGene00010580">
    <property type="expression patterns" value="Expressed in embryo and 2 other cell types or tissues"/>
</dbReference>
<dbReference type="PhylomeDB" id="Q9XUU1"/>
<keyword evidence="2" id="KW-1185">Reference proteome</keyword>
<evidence type="ECO:0000313" key="1">
    <source>
        <dbReference type="EMBL" id="CAB04577.3"/>
    </source>
</evidence>
<proteinExistence type="predicted"/>
<dbReference type="GO" id="GO:0031462">
    <property type="term" value="C:Cul2-RING ubiquitin ligase complex"/>
    <property type="evidence" value="ECO:0000318"/>
    <property type="project" value="GO_Central"/>
</dbReference>
<accession>Q9XUU1</accession>
<reference evidence="1 2" key="1">
    <citation type="journal article" date="1998" name="Science">
        <title>Genome sequence of the nematode C. elegans: a platform for investigating biology.</title>
        <authorList>
            <consortium name="The C. elegans sequencing consortium"/>
            <person name="Sulson J.E."/>
            <person name="Waterston R."/>
        </authorList>
    </citation>
    <scope>NUCLEOTIDE SEQUENCE [LARGE SCALE GENOMIC DNA]</scope>
    <source>
        <strain evidence="1 2">Bristol N2</strain>
    </source>
</reference>
<dbReference type="eggNOG" id="KOG3665">
    <property type="taxonomic scope" value="Eukaryota"/>
</dbReference>
<dbReference type="InterPro" id="IPR032675">
    <property type="entry name" value="LRR_dom_sf"/>
</dbReference>
<dbReference type="SUPFAM" id="SSF52047">
    <property type="entry name" value="RNI-like"/>
    <property type="match status" value="1"/>
</dbReference>
<dbReference type="UCSC" id="K05C4.3">
    <property type="organism name" value="c. elegans"/>
</dbReference>
<dbReference type="HOGENOM" id="CLU_022099_0_0_1"/>
<dbReference type="InterPro" id="IPR051341">
    <property type="entry name" value="Zyg-11_UBL_adapter"/>
</dbReference>
<name>Q9XUU1_CAEEL</name>
<dbReference type="FunCoup" id="Q9XUU1">
    <property type="interactions" value="15"/>
</dbReference>
<sequence>MISSLYNLAIDKVITSITKGHYQNRKESCSLDPKSSNQIFATLLNNRFLLSCELNDIKGLVFNLTDVDLKMNLIHHESMKMTKSHCLDSLALGSFAFVHRDYFCGIKRINIVGILNDILNKGSQTKLKHLEIRSAGLVSYGWSTKISDMLPSLKSLKVTYIVFLKGISKLKNLQQLSIRDLEFRDCENLMDLFKLFNLRTLEMSKSKPLETSKNIRRFVECGMALPALRVMDCSGTDIEEELFAKLSRSHPKLEKFALLNCHLQYSTLLTKITVLNSATLASSLETLNYYTDLKRSEPAKKCLSDMLFLLRQRNEYDWADCLKIIFRVIETFVTDTCSLGSATTPHTIGILCVAEIATNNAELLRPIDATKSLRILLNLTYTLNRTDTDITRGLKESIWLAIFIFVFWKKHIPIRYSLF</sequence>